<dbReference type="EMBL" id="MN635785">
    <property type="protein sequence ID" value="QPZ94366.1"/>
    <property type="molecule type" value="Genomic_DNA"/>
</dbReference>
<proteinExistence type="predicted"/>
<gene>
    <name evidence="2" type="primary">ORF158</name>
</gene>
<evidence type="ECO:0000313" key="2">
    <source>
        <dbReference type="EMBL" id="QPZ94366.1"/>
    </source>
</evidence>
<evidence type="ECO:0000256" key="1">
    <source>
        <dbReference type="SAM" id="SignalP"/>
    </source>
</evidence>
<name>A0A7T3RB60_9POAL</name>
<geneLocation type="mitochondrion" evidence="2"/>
<reference evidence="2" key="1">
    <citation type="submission" date="2019-10" db="EMBL/GenBank/DDBJ databases">
        <title>The complete Mitochondrial Genome of Chrysopogon zizanioides.</title>
        <authorList>
            <person name="Yang S."/>
            <person name="Zhang J."/>
            <person name="Liu J."/>
            <person name="Yao L."/>
            <person name="Duan P."/>
            <person name="Chen J."/>
        </authorList>
    </citation>
    <scope>NUCLEOTIDE SEQUENCE</scope>
</reference>
<sequence length="158" mass="17747">MLSLWFLFLFIFIVLTQIKTNSHHTKELLTEILMSFIGLKRTSAHCGMDGTSTSYSYSSSTRCGSRPCLLSSRIRLLNLFSISHLVYVVGVPHDALIPPLCLRNSLFFFFVLFVGTCKISNGNLATAVPELLRHCQWAFALCMGDPSLYGYLRCVPTK</sequence>
<protein>
    <recommendedName>
        <fullName evidence="3">Secreted protein</fullName>
    </recommendedName>
</protein>
<dbReference type="GeneID" id="65341285"/>
<organism evidence="2">
    <name type="scientific">Chrysopogon zizanioides</name>
    <name type="common">vetiver</name>
    <dbReference type="NCBI Taxonomy" id="167337"/>
    <lineage>
        <taxon>Eukaryota</taxon>
        <taxon>Viridiplantae</taxon>
        <taxon>Streptophyta</taxon>
        <taxon>Embryophyta</taxon>
        <taxon>Tracheophyta</taxon>
        <taxon>Spermatophyta</taxon>
        <taxon>Magnoliopsida</taxon>
        <taxon>Liliopsida</taxon>
        <taxon>Poales</taxon>
        <taxon>Poaceae</taxon>
        <taxon>PACMAD clade</taxon>
        <taxon>Panicoideae</taxon>
        <taxon>Andropogonodae</taxon>
        <taxon>Andropogoneae</taxon>
        <taxon>Chrysopogoninae</taxon>
        <taxon>Chrysopogon</taxon>
    </lineage>
</organism>
<accession>A0A7T3RB60</accession>
<evidence type="ECO:0008006" key="3">
    <source>
        <dbReference type="Google" id="ProtNLM"/>
    </source>
</evidence>
<keyword evidence="2" id="KW-0496">Mitochondrion</keyword>
<keyword evidence="1" id="KW-0732">Signal</keyword>
<dbReference type="AlphaFoldDB" id="A0A7T3RB60"/>
<feature type="signal peptide" evidence="1">
    <location>
        <begin position="1"/>
        <end position="18"/>
    </location>
</feature>
<dbReference type="RefSeq" id="YP_010131846.1">
    <property type="nucleotide sequence ID" value="NC_056367.1"/>
</dbReference>
<feature type="chain" id="PRO_5030768149" description="Secreted protein" evidence="1">
    <location>
        <begin position="19"/>
        <end position="158"/>
    </location>
</feature>